<comment type="subunit">
    <text evidence="4">Homotetramer.</text>
</comment>
<dbReference type="Gene3D" id="3.90.1150.10">
    <property type="entry name" value="Aspartate Aminotransferase, domain 1"/>
    <property type="match status" value="1"/>
</dbReference>
<evidence type="ECO:0000256" key="12">
    <source>
        <dbReference type="ARBA" id="ARBA00047688"/>
    </source>
</evidence>
<dbReference type="CDD" id="cd00610">
    <property type="entry name" value="OAT_like"/>
    <property type="match status" value="1"/>
</dbReference>
<accession>A0AAX6RXS3</accession>
<dbReference type="GO" id="GO:0050459">
    <property type="term" value="F:ethanolamine-phosphate phospho-lyase activity"/>
    <property type="evidence" value="ECO:0007669"/>
    <property type="project" value="UniProtKB-EC"/>
</dbReference>
<dbReference type="CTD" id="64850"/>
<dbReference type="GO" id="GO:0008483">
    <property type="term" value="F:transaminase activity"/>
    <property type="evidence" value="ECO:0007669"/>
    <property type="project" value="InterPro"/>
</dbReference>
<dbReference type="InterPro" id="IPR049704">
    <property type="entry name" value="Aminotrans_3_PPA_site"/>
</dbReference>
<name>A0AAX6RXS3_HETGA</name>
<sequence>MCELYSKEATLALRGKHIGPSCTVFFAEDPVKIVRAGRQYMFDERGRRYLDCINNVAHVGHCHPEVVEAAQKQMALLNTNSRFLHDNIVAYAQRLVATLPPQLCVCYFTNSGSEANDLALRLARRFRGRHDVITLEHAYHGHLSSLIEISPYKFQKGKDDQKEFVHVAPAPDTYRGKFREDHADPASAYAAEVQGIIEDAHRRGRKIAAFIAESMQSCGGQIIPPADYFRRVAEHIRGAGGVFIADEVQVGFGRSGRHFWGFQVHGEDFIPDIVTMGKPMGNGHPLACVVTTREIAEAFHGSGMEYFNTFGGNPVSCAVGLAVLDVIEKEDLQGNAIRVGNYLTELLNKQKAKHTLIGDIRGIGLFIGIDLVRDRERRTPATAEAQHVTYKMKEKQVLLSADGPHRNVLKIKPPMCFTREDAEFLVEQLDGVLTVLEESIGTQTEPANSSENTLHRTKSLGRAASKCPALPGCEMNLHRGSRAGAVQGQMAQFLPLASGLPLSSALRCEKGCGSHRHSAGPPEPCCIICCCLRRRTKGRSVPSAAHCAHPAQRKSALQTENTAVGGGQTRRTGWLCLRTGLAAPGSRSGLPEQLPKPGTESRALKSFLQKPEFMGNLPLQLAKGTHTLRKF</sequence>
<evidence type="ECO:0000256" key="7">
    <source>
        <dbReference type="ARBA" id="ARBA00023239"/>
    </source>
</evidence>
<comment type="subcellular location">
    <subcellularLocation>
        <location evidence="2">Mitochondrion</location>
    </subcellularLocation>
</comment>
<keyword evidence="13" id="KW-1185">Reference proteome</keyword>
<dbReference type="GO" id="GO:0030170">
    <property type="term" value="F:pyridoxal phosphate binding"/>
    <property type="evidence" value="ECO:0007669"/>
    <property type="project" value="InterPro"/>
</dbReference>
<evidence type="ECO:0000256" key="4">
    <source>
        <dbReference type="ARBA" id="ARBA00011881"/>
    </source>
</evidence>
<protein>
    <recommendedName>
        <fullName evidence="10">Ethanolamine-phosphate phospho-lyase</fullName>
        <ecNumber evidence="9">4.2.3.2</ecNumber>
    </recommendedName>
    <alternativeName>
        <fullName evidence="11">Alanine--glyoxylate aminotransferase 2-like 1</fullName>
    </alternativeName>
</protein>
<keyword evidence="6" id="KW-0496">Mitochondrion</keyword>
<evidence type="ECO:0000256" key="8">
    <source>
        <dbReference type="ARBA" id="ARBA00037113"/>
    </source>
</evidence>
<comment type="catalytic activity">
    <reaction evidence="12">
        <text>phosphoethanolamine + H2O = acetaldehyde + NH4(+) + phosphate</text>
        <dbReference type="Rhea" id="RHEA:17889"/>
        <dbReference type="ChEBI" id="CHEBI:15343"/>
        <dbReference type="ChEBI" id="CHEBI:15377"/>
        <dbReference type="ChEBI" id="CHEBI:28938"/>
        <dbReference type="ChEBI" id="CHEBI:43474"/>
        <dbReference type="ChEBI" id="CHEBI:58190"/>
        <dbReference type="EC" id="4.2.3.2"/>
    </reaction>
</comment>
<dbReference type="PROSITE" id="PS00600">
    <property type="entry name" value="AA_TRANSFER_CLASS_3"/>
    <property type="match status" value="1"/>
</dbReference>
<evidence type="ECO:0000256" key="5">
    <source>
        <dbReference type="ARBA" id="ARBA00022898"/>
    </source>
</evidence>
<dbReference type="GO" id="GO:0005739">
    <property type="term" value="C:mitochondrion"/>
    <property type="evidence" value="ECO:0007669"/>
    <property type="project" value="UniProtKB-SubCell"/>
</dbReference>
<comment type="similarity">
    <text evidence="3">Belongs to the class-III pyridoxal-phosphate-dependent aminotransferase family.</text>
</comment>
<dbReference type="PANTHER" id="PTHR45688:SF1">
    <property type="entry name" value="ETHANOLAMINE-PHOSPHATE PHOSPHO-LYASE"/>
    <property type="match status" value="1"/>
</dbReference>
<dbReference type="Gene3D" id="3.40.640.10">
    <property type="entry name" value="Type I PLP-dependent aspartate aminotransferase-like (Major domain)"/>
    <property type="match status" value="1"/>
</dbReference>
<evidence type="ECO:0000256" key="6">
    <source>
        <dbReference type="ARBA" id="ARBA00023128"/>
    </source>
</evidence>
<proteinExistence type="inferred from homology"/>
<reference evidence="14" key="1">
    <citation type="submission" date="2025-08" db="UniProtKB">
        <authorList>
            <consortium name="RefSeq"/>
        </authorList>
    </citation>
    <scope>IDENTIFICATION</scope>
</reference>
<evidence type="ECO:0000313" key="13">
    <source>
        <dbReference type="Proteomes" id="UP000694906"/>
    </source>
</evidence>
<dbReference type="GeneID" id="101708633"/>
<keyword evidence="7" id="KW-0456">Lyase</keyword>
<evidence type="ECO:0000256" key="3">
    <source>
        <dbReference type="ARBA" id="ARBA00008954"/>
    </source>
</evidence>
<organism evidence="13 14">
    <name type="scientific">Heterocephalus glaber</name>
    <name type="common">Naked mole rat</name>
    <dbReference type="NCBI Taxonomy" id="10181"/>
    <lineage>
        <taxon>Eukaryota</taxon>
        <taxon>Metazoa</taxon>
        <taxon>Chordata</taxon>
        <taxon>Craniata</taxon>
        <taxon>Vertebrata</taxon>
        <taxon>Euteleostomi</taxon>
        <taxon>Mammalia</taxon>
        <taxon>Eutheria</taxon>
        <taxon>Euarchontoglires</taxon>
        <taxon>Glires</taxon>
        <taxon>Rodentia</taxon>
        <taxon>Hystricomorpha</taxon>
        <taxon>Bathyergidae</taxon>
        <taxon>Heterocephalus</taxon>
    </lineage>
</organism>
<dbReference type="InterPro" id="IPR005814">
    <property type="entry name" value="Aminotrans_3"/>
</dbReference>
<evidence type="ECO:0000256" key="2">
    <source>
        <dbReference type="ARBA" id="ARBA00004173"/>
    </source>
</evidence>
<evidence type="ECO:0000256" key="10">
    <source>
        <dbReference type="ARBA" id="ARBA00040022"/>
    </source>
</evidence>
<dbReference type="Proteomes" id="UP000694906">
    <property type="component" value="Unplaced"/>
</dbReference>
<dbReference type="InterPro" id="IPR015424">
    <property type="entry name" value="PyrdxlP-dep_Trfase"/>
</dbReference>
<evidence type="ECO:0000256" key="1">
    <source>
        <dbReference type="ARBA" id="ARBA00001933"/>
    </source>
</evidence>
<gene>
    <name evidence="14" type="primary">Etnppl</name>
</gene>
<dbReference type="AlphaFoldDB" id="A0AAX6RXS3"/>
<dbReference type="PANTHER" id="PTHR45688">
    <property type="match status" value="1"/>
</dbReference>
<dbReference type="FunFam" id="3.40.640.10:FF:000058">
    <property type="entry name" value="ethanolamine-phosphate phospho-lyase isoform X1"/>
    <property type="match status" value="1"/>
</dbReference>
<evidence type="ECO:0000313" key="14">
    <source>
        <dbReference type="RefSeq" id="XP_021101093.1"/>
    </source>
</evidence>
<evidence type="ECO:0000256" key="11">
    <source>
        <dbReference type="ARBA" id="ARBA00041584"/>
    </source>
</evidence>
<comment type="function">
    <text evidence="8">Catalyzes the pyridoxal-phosphate-dependent breakdown of phosphoethanolamine, converting it to ammonia, inorganic phosphate and acetaldehyde.</text>
</comment>
<dbReference type="InterPro" id="IPR015422">
    <property type="entry name" value="PyrdxlP-dep_Trfase_small"/>
</dbReference>
<keyword evidence="5" id="KW-0663">Pyridoxal phosphate</keyword>
<dbReference type="RefSeq" id="XP_021101093.1">
    <property type="nucleotide sequence ID" value="XM_021245434.1"/>
</dbReference>
<dbReference type="SUPFAM" id="SSF53383">
    <property type="entry name" value="PLP-dependent transferases"/>
    <property type="match status" value="1"/>
</dbReference>
<evidence type="ECO:0000256" key="9">
    <source>
        <dbReference type="ARBA" id="ARBA00039127"/>
    </source>
</evidence>
<dbReference type="Pfam" id="PF00202">
    <property type="entry name" value="Aminotran_3"/>
    <property type="match status" value="1"/>
</dbReference>
<dbReference type="EC" id="4.2.3.2" evidence="9"/>
<comment type="cofactor">
    <cofactor evidence="1">
        <name>pyridoxal 5'-phosphate</name>
        <dbReference type="ChEBI" id="CHEBI:597326"/>
    </cofactor>
</comment>
<dbReference type="InterPro" id="IPR015421">
    <property type="entry name" value="PyrdxlP-dep_Trfase_major"/>
</dbReference>